<evidence type="ECO:0008006" key="3">
    <source>
        <dbReference type="Google" id="ProtNLM"/>
    </source>
</evidence>
<gene>
    <name evidence="1" type="ORF">HLH13_07065</name>
</gene>
<reference evidence="1 2" key="1">
    <citation type="submission" date="2020-04" db="EMBL/GenBank/DDBJ databases">
        <title>Acinetobacter Taxon 24.</title>
        <authorList>
            <person name="Nemec A."/>
            <person name="Radolfova-Krizova L."/>
            <person name="Higgins P.G."/>
            <person name="Spanelova P."/>
        </authorList>
    </citation>
    <scope>NUCLEOTIDE SEQUENCE [LARGE SCALE GENOMIC DNA]</scope>
    <source>
        <strain evidence="1 2">ANC 4279</strain>
    </source>
</reference>
<organism evidence="1 2">
    <name type="scientific">Acinetobacter terrae</name>
    <dbReference type="NCBI Taxonomy" id="2731247"/>
    <lineage>
        <taxon>Bacteria</taxon>
        <taxon>Pseudomonadati</taxon>
        <taxon>Pseudomonadota</taxon>
        <taxon>Gammaproteobacteria</taxon>
        <taxon>Moraxellales</taxon>
        <taxon>Moraxellaceae</taxon>
        <taxon>Acinetobacter</taxon>
        <taxon>Acinetobacter Taxon 24</taxon>
    </lineage>
</organism>
<sequence>MKKMNVKNNLLQGEKKVMQKLKISTLASLITLLIVQSANTYASDIEIYTKPSSTASSGVVVMMLDTSGSMDVSNVGTSACDIPTGAENIKYDKNSNSYKEDLAAPQSYSRRFCLADVRTFYFKQIPKKDCGRWDWWCTPVPTEQWYSCGVEGTFNKNLCTTLISKPNISDYTKDSENYYFREEKNKKIYDRMSRLKDALYTLATMPVYNETTKSGIKSDVKIGIGTFPYVASGENNLRGYIRIPAAAWGAVGSEQRTKVLSLIRDSNFKGTGGTPTSAAYAEAAAYLLGTTTGGGDYSGINVSKTVNSALVSSNKYVSPLDKSAGAAECSGQGIYFLTDGQPQSPKDTNNSVLMGQALGLSSYSATSDLSGGANNSDPYRSFWSRIGAFSKSLNDPEVVKKALGVSEAKRSVLTAVVGFGSVFEGSYADMNKDAQNAYNWGLAEEEAGEYGKGGFIAAKESEEVVRSLNEFIGKVGGAIPSISTGSSTIPLDALNPEIIQPYSYFPQFEPKVDDDAKQQLWFGNLKKFYVVNNGVFADEDGTKKVVVEVNQKSRLQDVRDIWAAGTAPEGLAIFAKYGALAKLPLGTTIAADSTIAGRNLLTDYEFDGTQSAGNQVKQNLGLVRITHQYTTNAKTKTDDANRIKGLMGLLGYNISNANQDLTSATADMRQMGSLLHSLPVLLTQEGEAVAKLNEANKVVIDTEGRKDYVLFGTTQGLLHVVDAESGVEKFSFLPKEMAEKQYELFKYGAGTWNHGKDGLYYGVDGEWTAHTVYVSKDDGTLTVDGIVRNVAGGNENETENLQGKQWVYGGLRMGGRSYYAIDLTGLSGSSLYKPKIKFHIDPSTGTVRRLNYKTNGDIEPVVKHYPAISKMGQSWSKPKLDYVNWNGKRKLVMFVGGGYDAGGTDGDGLRDANGVRTGYEGYEKYDYQQDNEVGAGIYMFDADNGDLLWYASKTKQTEVNTADINYLQPDKYTKNDNLQYSVVSEIKTVDRNNDGIVDHLYFGDLVGQAFRVDLNKPSDNGYAFDPQVTRILDLNNTNGKSPRFYFPPVFTAHHSAGKTEGGNIVMATFISGNKSSPLLGTSESPQKDVTALAMNAVYGVYQYDILPTGEYYPDNSASDSTAKDKTLALNALTPSLKQLMPLSEIVNDKNATLMKGANISPTTGWGGWYYKLNKNMEEGAESAGIVKGITPLVAMEGNLYVTLYDSSEAGSTETCGAGVKGQSFTQRLCLPTGVCQEQANFKYNLGSGIVSLNVGPMSSDKGNKGIIIPDPTREENIKCVGVDCPTAGNRFIPAGGALKFIPHRWYEHYSTKGQ</sequence>
<proteinExistence type="predicted"/>
<keyword evidence="2" id="KW-1185">Reference proteome</keyword>
<protein>
    <recommendedName>
        <fullName evidence="3">PilC beta-propeller domain-containing protein</fullName>
    </recommendedName>
</protein>
<dbReference type="EMBL" id="JABERG010000007">
    <property type="protein sequence ID" value="NNH87474.1"/>
    <property type="molecule type" value="Genomic_DNA"/>
</dbReference>
<dbReference type="Proteomes" id="UP000546536">
    <property type="component" value="Unassembled WGS sequence"/>
</dbReference>
<evidence type="ECO:0000313" key="1">
    <source>
        <dbReference type="EMBL" id="NNH87474.1"/>
    </source>
</evidence>
<evidence type="ECO:0000313" key="2">
    <source>
        <dbReference type="Proteomes" id="UP000546536"/>
    </source>
</evidence>
<comment type="caution">
    <text evidence="1">The sequence shown here is derived from an EMBL/GenBank/DDBJ whole genome shotgun (WGS) entry which is preliminary data.</text>
</comment>
<name>A0ABX1V512_9GAMM</name>
<dbReference type="RefSeq" id="WP_171544202.1">
    <property type="nucleotide sequence ID" value="NZ_JABERG010000007.1"/>
</dbReference>
<accession>A0ABX1V512</accession>